<dbReference type="InterPro" id="IPR007863">
    <property type="entry name" value="Peptidase_M16_C"/>
</dbReference>
<keyword evidence="3" id="KW-0732">Signal</keyword>
<feature type="chain" id="PRO_5009514803" description="Peptidase M16" evidence="3">
    <location>
        <begin position="22"/>
        <end position="415"/>
    </location>
</feature>
<gene>
    <name evidence="6" type="ORF">A2438_07295</name>
</gene>
<dbReference type="GO" id="GO:0046872">
    <property type="term" value="F:metal ion binding"/>
    <property type="evidence" value="ECO:0007669"/>
    <property type="project" value="InterPro"/>
</dbReference>
<evidence type="ECO:0000256" key="3">
    <source>
        <dbReference type="SAM" id="SignalP"/>
    </source>
</evidence>
<feature type="domain" description="Peptidase M16 C-terminal" evidence="5">
    <location>
        <begin position="177"/>
        <end position="348"/>
    </location>
</feature>
<protein>
    <recommendedName>
        <fullName evidence="8">Peptidase M16</fullName>
    </recommendedName>
</protein>
<dbReference type="PANTHER" id="PTHR11851:SF49">
    <property type="entry name" value="MITOCHONDRIAL-PROCESSING PEPTIDASE SUBUNIT ALPHA"/>
    <property type="match status" value="1"/>
</dbReference>
<feature type="domain" description="Peptidase M16 N-terminal" evidence="4">
    <location>
        <begin position="25"/>
        <end position="170"/>
    </location>
</feature>
<dbReference type="Pfam" id="PF05193">
    <property type="entry name" value="Peptidase_M16_C"/>
    <property type="match status" value="1"/>
</dbReference>
<dbReference type="SUPFAM" id="SSF63411">
    <property type="entry name" value="LuxS/MPP-like metallohydrolase"/>
    <property type="match status" value="2"/>
</dbReference>
<dbReference type="EMBL" id="MEUJ01000001">
    <property type="protein sequence ID" value="OGC41126.1"/>
    <property type="molecule type" value="Genomic_DNA"/>
</dbReference>
<evidence type="ECO:0000313" key="6">
    <source>
        <dbReference type="EMBL" id="OGC41126.1"/>
    </source>
</evidence>
<dbReference type="GO" id="GO:0004222">
    <property type="term" value="F:metalloendopeptidase activity"/>
    <property type="evidence" value="ECO:0007669"/>
    <property type="project" value="InterPro"/>
</dbReference>
<dbReference type="GO" id="GO:0006508">
    <property type="term" value="P:proteolysis"/>
    <property type="evidence" value="ECO:0007669"/>
    <property type="project" value="InterPro"/>
</dbReference>
<name>A0A1F4U848_UNCSA</name>
<dbReference type="Pfam" id="PF00675">
    <property type="entry name" value="Peptidase_M16"/>
    <property type="match status" value="1"/>
</dbReference>
<dbReference type="Proteomes" id="UP000179242">
    <property type="component" value="Unassembled WGS sequence"/>
</dbReference>
<accession>A0A1F4U848</accession>
<comment type="caution">
    <text evidence="6">The sequence shown here is derived from an EMBL/GenBank/DDBJ whole genome shotgun (WGS) entry which is preliminary data.</text>
</comment>
<evidence type="ECO:0000259" key="4">
    <source>
        <dbReference type="Pfam" id="PF00675"/>
    </source>
</evidence>
<feature type="signal peptide" evidence="3">
    <location>
        <begin position="1"/>
        <end position="21"/>
    </location>
</feature>
<dbReference type="InterPro" id="IPR011249">
    <property type="entry name" value="Metalloenz_LuxS/M16"/>
</dbReference>
<dbReference type="InterPro" id="IPR011765">
    <property type="entry name" value="Pept_M16_N"/>
</dbReference>
<dbReference type="PANTHER" id="PTHR11851">
    <property type="entry name" value="METALLOPROTEASE"/>
    <property type="match status" value="1"/>
</dbReference>
<reference evidence="6 7" key="1">
    <citation type="journal article" date="2016" name="Nat. Commun.">
        <title>Thousands of microbial genomes shed light on interconnected biogeochemical processes in an aquifer system.</title>
        <authorList>
            <person name="Anantharaman K."/>
            <person name="Brown C.T."/>
            <person name="Hug L.A."/>
            <person name="Sharon I."/>
            <person name="Castelle C.J."/>
            <person name="Probst A.J."/>
            <person name="Thomas B.C."/>
            <person name="Singh A."/>
            <person name="Wilkins M.J."/>
            <person name="Karaoz U."/>
            <person name="Brodie E.L."/>
            <person name="Williams K.H."/>
            <person name="Hubbard S.S."/>
            <person name="Banfield J.F."/>
        </authorList>
    </citation>
    <scope>NUCLEOTIDE SEQUENCE [LARGE SCALE GENOMIC DNA]</scope>
</reference>
<dbReference type="InterPro" id="IPR050361">
    <property type="entry name" value="MPP/UQCRC_Complex"/>
</dbReference>
<evidence type="ECO:0000256" key="1">
    <source>
        <dbReference type="ARBA" id="ARBA00007261"/>
    </source>
</evidence>
<comment type="similarity">
    <text evidence="1 2">Belongs to the peptidase M16 family.</text>
</comment>
<organism evidence="6 7">
    <name type="scientific">candidate division WOR-1 bacterium RIFOXYC2_FULL_46_14</name>
    <dbReference type="NCBI Taxonomy" id="1802587"/>
    <lineage>
        <taxon>Bacteria</taxon>
        <taxon>Bacillati</taxon>
        <taxon>Saganbacteria</taxon>
    </lineage>
</organism>
<dbReference type="AlphaFoldDB" id="A0A1F4U848"/>
<dbReference type="Gene3D" id="3.30.830.10">
    <property type="entry name" value="Metalloenzyme, LuxS/M16 peptidase-like"/>
    <property type="match status" value="2"/>
</dbReference>
<sequence length="415" mass="46891">MLKRSLAFLFLSLFFFSPLEAKVKIITEKDLSDIAVIDVWVRAGSRNESAEINGISHFLEHLIFKGSKKYKTGEMDKLIEECGGIVNAATSKDFTHFYVTVPKEYFYRAADIMSDSITNPLFPEEEIEKERKVVLEEILRSQSQPDNELYDLIYAKCFRLHPYHYSVLGTVPSLLNIKKADITNYKKKFYVDSNMTVLAAGNLPNDAAGYLSKAFSGLPGGKRTENLEAETLFQNSLLEKKKKVNKTYLAVAFSSPSAQSPDSYTMDVISMIMGSGRNSRLNKELKENKQLVWSIGFSYPTPIDQNLVLISAVCDAKKVEKATEAIFTELRKLATQPVKPAELEKAKTIIEVDYKVTHSNPQSLASNLGYFATVINAEYEKNYLENIKKVTADDILRVTKQYFSYYTIGRIIGEN</sequence>
<evidence type="ECO:0000313" key="7">
    <source>
        <dbReference type="Proteomes" id="UP000179242"/>
    </source>
</evidence>
<dbReference type="InterPro" id="IPR001431">
    <property type="entry name" value="Pept_M16_Zn_BS"/>
</dbReference>
<evidence type="ECO:0000259" key="5">
    <source>
        <dbReference type="Pfam" id="PF05193"/>
    </source>
</evidence>
<proteinExistence type="inferred from homology"/>
<evidence type="ECO:0000256" key="2">
    <source>
        <dbReference type="RuleBase" id="RU004447"/>
    </source>
</evidence>
<dbReference type="PROSITE" id="PS00143">
    <property type="entry name" value="INSULINASE"/>
    <property type="match status" value="1"/>
</dbReference>
<evidence type="ECO:0008006" key="8">
    <source>
        <dbReference type="Google" id="ProtNLM"/>
    </source>
</evidence>